<dbReference type="Pfam" id="PF26054">
    <property type="entry name" value="PHD_G2E3"/>
    <property type="match status" value="1"/>
</dbReference>
<evidence type="ECO:0000313" key="3">
    <source>
        <dbReference type="Proteomes" id="UP000694382"/>
    </source>
</evidence>
<dbReference type="InterPro" id="IPR013083">
    <property type="entry name" value="Znf_RING/FYVE/PHD"/>
</dbReference>
<feature type="domain" description="PHF7/G2E3-like PHD zinc finger" evidence="1">
    <location>
        <begin position="142"/>
        <end position="200"/>
    </location>
</feature>
<evidence type="ECO:0000313" key="2">
    <source>
        <dbReference type="Ensembl" id="ENSCPVP00000027324.1"/>
    </source>
</evidence>
<organism evidence="2 3">
    <name type="scientific">Geospiza parvula</name>
    <name type="common">Small tree-finch</name>
    <name type="synonym">Camarhynchus parvulus</name>
    <dbReference type="NCBI Taxonomy" id="87175"/>
    <lineage>
        <taxon>Eukaryota</taxon>
        <taxon>Metazoa</taxon>
        <taxon>Chordata</taxon>
        <taxon>Craniata</taxon>
        <taxon>Vertebrata</taxon>
        <taxon>Euteleostomi</taxon>
        <taxon>Archelosauria</taxon>
        <taxon>Archosauria</taxon>
        <taxon>Dinosauria</taxon>
        <taxon>Saurischia</taxon>
        <taxon>Theropoda</taxon>
        <taxon>Coelurosauria</taxon>
        <taxon>Aves</taxon>
        <taxon>Neognathae</taxon>
        <taxon>Neoaves</taxon>
        <taxon>Telluraves</taxon>
        <taxon>Australaves</taxon>
        <taxon>Passeriformes</taxon>
        <taxon>Thraupidae</taxon>
        <taxon>Camarhynchus</taxon>
    </lineage>
</organism>
<dbReference type="Gene3D" id="3.30.40.10">
    <property type="entry name" value="Zinc/RING finger domain, C3HC4 (zinc finger)"/>
    <property type="match status" value="1"/>
</dbReference>
<dbReference type="Proteomes" id="UP000694382">
    <property type="component" value="Chromosome 12"/>
</dbReference>
<proteinExistence type="predicted"/>
<reference evidence="2" key="1">
    <citation type="submission" date="2020-02" db="EMBL/GenBank/DDBJ databases">
        <authorList>
            <person name="Enbody D E."/>
            <person name="Pettersson E M."/>
        </authorList>
    </citation>
    <scope>NUCLEOTIDE SEQUENCE [LARGE SCALE GENOMIC DNA]</scope>
</reference>
<name>A0A8U8BNK4_GEOPR</name>
<dbReference type="AlphaFoldDB" id="A0A8U8BNK4"/>
<accession>A0A8U8BNK4</accession>
<dbReference type="InterPro" id="IPR011011">
    <property type="entry name" value="Znf_FYVE_PHD"/>
</dbReference>
<protein>
    <recommendedName>
        <fullName evidence="1">PHF7/G2E3-like PHD zinc finger domain-containing protein</fullName>
    </recommendedName>
</protein>
<keyword evidence="3" id="KW-1185">Reference proteome</keyword>
<dbReference type="InterPro" id="IPR051188">
    <property type="entry name" value="PHD-type_Zinc_Finger"/>
</dbReference>
<dbReference type="InterPro" id="IPR059102">
    <property type="entry name" value="PHD_PHF7/G2E3-like"/>
</dbReference>
<dbReference type="Ensembl" id="ENSCPVT00000025234.1">
    <property type="protein sequence ID" value="ENSCPVP00000027324.1"/>
    <property type="gene ID" value="ENSCPVG00000006049.2"/>
</dbReference>
<evidence type="ECO:0000259" key="1">
    <source>
        <dbReference type="Pfam" id="PF26054"/>
    </source>
</evidence>
<sequence>QLPLPSQNQRKNSQRTLRCSCPVPLALSPAACMLCRRAEADPDMCGDKLQKGGLCAHVFCMVSGSGQNHHVGLMGFLPRDLLIAVWRAAQKGQAMRAGLLYFQCPLCRDSEEFPVEMFVMGIRVPFRQPTWEDNNAFAELAERHSQCNARECLYPGGREEAEEEGPWELLLCSSCAAEGTHRRCSGLKNRIDRWECDTCAGTLPQMTIWDLCLRTTQVRS</sequence>
<dbReference type="PANTHER" id="PTHR12420">
    <property type="entry name" value="PHD FINGER PROTEIN"/>
    <property type="match status" value="1"/>
</dbReference>
<dbReference type="PANTHER" id="PTHR12420:SF47">
    <property type="entry name" value="PHD FINGER PROTEIN 7"/>
    <property type="match status" value="1"/>
</dbReference>
<reference evidence="2" key="3">
    <citation type="submission" date="2025-09" db="UniProtKB">
        <authorList>
            <consortium name="Ensembl"/>
        </authorList>
    </citation>
    <scope>IDENTIFICATION</scope>
</reference>
<dbReference type="GO" id="GO:0005634">
    <property type="term" value="C:nucleus"/>
    <property type="evidence" value="ECO:0007669"/>
    <property type="project" value="TreeGrafter"/>
</dbReference>
<reference evidence="2" key="2">
    <citation type="submission" date="2025-08" db="UniProtKB">
        <authorList>
            <consortium name="Ensembl"/>
        </authorList>
    </citation>
    <scope>IDENTIFICATION</scope>
</reference>
<dbReference type="SUPFAM" id="SSF57903">
    <property type="entry name" value="FYVE/PHD zinc finger"/>
    <property type="match status" value="1"/>
</dbReference>